<evidence type="ECO:0000313" key="3">
    <source>
        <dbReference type="Proteomes" id="UP000220106"/>
    </source>
</evidence>
<dbReference type="RefSeq" id="WP_098176113.1">
    <property type="nucleotide sequence ID" value="NZ_NUEQ01000020.1"/>
</dbReference>
<protein>
    <recommendedName>
        <fullName evidence="4">DUF4181 domain-containing protein</fullName>
    </recommendedName>
</protein>
<accession>A0AAX0S3J6</accession>
<organism evidence="2 3">
    <name type="scientific">Peribacillus butanolivorans</name>
    <dbReference type="NCBI Taxonomy" id="421767"/>
    <lineage>
        <taxon>Bacteria</taxon>
        <taxon>Bacillati</taxon>
        <taxon>Bacillota</taxon>
        <taxon>Bacilli</taxon>
        <taxon>Bacillales</taxon>
        <taxon>Bacillaceae</taxon>
        <taxon>Peribacillus</taxon>
    </lineage>
</organism>
<feature type="transmembrane region" description="Helical" evidence="1">
    <location>
        <begin position="55"/>
        <end position="75"/>
    </location>
</feature>
<evidence type="ECO:0008006" key="4">
    <source>
        <dbReference type="Google" id="ProtNLM"/>
    </source>
</evidence>
<comment type="caution">
    <text evidence="2">The sequence shown here is derived from an EMBL/GenBank/DDBJ whole genome shotgun (WGS) entry which is preliminary data.</text>
</comment>
<reference evidence="2 3" key="1">
    <citation type="submission" date="2017-09" db="EMBL/GenBank/DDBJ databases">
        <title>Large-scale bioinformatics analysis of Bacillus genomes uncovers conserved roles of natural products in bacterial physiology.</title>
        <authorList>
            <consortium name="Agbiome Team Llc"/>
            <person name="Bleich R.M."/>
            <person name="Kirk G.J."/>
            <person name="Santa Maria K.C."/>
            <person name="Allen S.E."/>
            <person name="Farag S."/>
            <person name="Shank E.A."/>
            <person name="Bowers A."/>
        </authorList>
    </citation>
    <scope>NUCLEOTIDE SEQUENCE [LARGE SCALE GENOMIC DNA]</scope>
    <source>
        <strain evidence="2 3">AFS003229</strain>
    </source>
</reference>
<keyword evidence="1" id="KW-0812">Transmembrane</keyword>
<dbReference type="EMBL" id="NUEQ01000020">
    <property type="protein sequence ID" value="PEJ33158.1"/>
    <property type="molecule type" value="Genomic_DNA"/>
</dbReference>
<feature type="transmembrane region" description="Helical" evidence="1">
    <location>
        <begin position="12"/>
        <end position="35"/>
    </location>
</feature>
<dbReference type="Proteomes" id="UP000220106">
    <property type="component" value="Unassembled WGS sequence"/>
</dbReference>
<name>A0AAX0S3J6_9BACI</name>
<evidence type="ECO:0000256" key="1">
    <source>
        <dbReference type="SAM" id="Phobius"/>
    </source>
</evidence>
<keyword evidence="1" id="KW-1133">Transmembrane helix</keyword>
<keyword evidence="1" id="KW-0472">Membrane</keyword>
<gene>
    <name evidence="2" type="ORF">CN689_12485</name>
</gene>
<dbReference type="AlphaFoldDB" id="A0AAX0S3J6"/>
<evidence type="ECO:0000313" key="2">
    <source>
        <dbReference type="EMBL" id="PEJ33158.1"/>
    </source>
</evidence>
<sequence length="83" mass="9728">MKKKIHWEDKCFILITLVLAIPMGFNPIFSQMYLITLALYVLKKTFLNLENVKKWRVLGLSTSIFLIIVALINILRISKGVYW</sequence>
<proteinExistence type="predicted"/>